<reference evidence="3" key="1">
    <citation type="submission" date="2016-07" db="EMBL/GenBank/DDBJ databases">
        <authorList>
            <person name="Bretaudeau A."/>
        </authorList>
    </citation>
    <scope>NUCLEOTIDE SEQUENCE</scope>
    <source>
        <strain evidence="3">Rice</strain>
        <tissue evidence="3">Whole body</tissue>
    </source>
</reference>
<sequence>MRYFYLTILVFFFGAIQASNFLNLKEIRSILKKSLNSNVDPKRTVLAQGSMKRIQDRMEDDAEDRKLAQNKAKVLKKVRNHKVDKNIDSDLFSQKLTESADKRIGREYFLMDPVLNELRRRGKLTDFRKKGSDTDESGSSSLGIPDWKQEWNELWLQKKFEALNSSIIRGDVVNMAAARPWGRYCGDPNQHDAPWGTCMLPAECEPEYRIYRGDIHCGNTMYICCAIVGTKYDLYNGLDISFEDSEFGTDTNELIHQNEDASKKDRSKDRNKRKRDREKRKKKILRKIRKIVKEIRKILGNAYKNATSERKKRTKQLKKFIESMKKQYKKDRQAVAKVHDTDMIKIDDNLKAKLDHIKGLNENFMTNETFRNIIVNGSLSKRKLKRLLRSYPDLAKYMKQKRRSSLKNKRRSVFQNFSVVARSLELCPVYSNRLTPYYMGLITQMVKSRLLEKFMDAKRHNVTQKHKNRDNTLEFRGHTSENESESLSFSSNMDKITWMEEFNDHWMQKKFEALNSTLPRGDIANMVAARPWGVPCGDPGRFDMPLGSCTLPGECDPEFRIYRGDHTCGRTSFVCCALIMTNYDFYQALDISLAGSSASTDSTEKNERNAAVVAHKKRKLERYKLKKQRRRRKRLIKKNIKSIIVAFKKILNFAYRNKTSESKQRSKKLLKLIKHMKKEFTKDRTALIKIHQYDMMKMDDQLEAKLNQLRPLHTDFMTNDTFRKIVMNEKIDKEKLKQFLRLQPMKAFMNFLIGKANENTKLAPIKRANKRKSKKRDLRKRRFQKRNSRKRISKKRNNTHDKRRSGIDLNLALDEGEQDLENVKPQNVDYDVERLRHLIPHSPFRHSTRQSAKRHRFMIDIPPTRTKRFVSS</sequence>
<accession>A0A2H1W0A9</accession>
<evidence type="ECO:0000256" key="2">
    <source>
        <dbReference type="SAM" id="SignalP"/>
    </source>
</evidence>
<dbReference type="AlphaFoldDB" id="A0A2H1W0A9"/>
<gene>
    <name evidence="3" type="ORF">SFRICE_033226</name>
</gene>
<evidence type="ECO:0000313" key="3">
    <source>
        <dbReference type="EMBL" id="SOQ46366.1"/>
    </source>
</evidence>
<feature type="compositionally biased region" description="Basic residues" evidence="1">
    <location>
        <begin position="269"/>
        <end position="281"/>
    </location>
</feature>
<protein>
    <submittedName>
        <fullName evidence="3">SFRICE_033226</fullName>
    </submittedName>
</protein>
<feature type="compositionally biased region" description="Basic residues" evidence="1">
    <location>
        <begin position="767"/>
        <end position="797"/>
    </location>
</feature>
<evidence type="ECO:0000256" key="1">
    <source>
        <dbReference type="SAM" id="MobiDB-lite"/>
    </source>
</evidence>
<feature type="chain" id="PRO_5013708959" evidence="2">
    <location>
        <begin position="19"/>
        <end position="872"/>
    </location>
</feature>
<organism evidence="3">
    <name type="scientific">Spodoptera frugiperda</name>
    <name type="common">Fall armyworm</name>
    <dbReference type="NCBI Taxonomy" id="7108"/>
    <lineage>
        <taxon>Eukaryota</taxon>
        <taxon>Metazoa</taxon>
        <taxon>Ecdysozoa</taxon>
        <taxon>Arthropoda</taxon>
        <taxon>Hexapoda</taxon>
        <taxon>Insecta</taxon>
        <taxon>Pterygota</taxon>
        <taxon>Neoptera</taxon>
        <taxon>Endopterygota</taxon>
        <taxon>Lepidoptera</taxon>
        <taxon>Glossata</taxon>
        <taxon>Ditrysia</taxon>
        <taxon>Noctuoidea</taxon>
        <taxon>Noctuidae</taxon>
        <taxon>Amphipyrinae</taxon>
        <taxon>Spodoptera</taxon>
    </lineage>
</organism>
<dbReference type="EMBL" id="ODYU01005476">
    <property type="protein sequence ID" value="SOQ46366.1"/>
    <property type="molecule type" value="Genomic_DNA"/>
</dbReference>
<proteinExistence type="predicted"/>
<feature type="compositionally biased region" description="Basic and acidic residues" evidence="1">
    <location>
        <begin position="256"/>
        <end position="268"/>
    </location>
</feature>
<feature type="region of interest" description="Disordered" evidence="1">
    <location>
        <begin position="253"/>
        <end position="281"/>
    </location>
</feature>
<feature type="region of interest" description="Disordered" evidence="1">
    <location>
        <begin position="762"/>
        <end position="808"/>
    </location>
</feature>
<name>A0A2H1W0A9_SPOFR</name>
<feature type="signal peptide" evidence="2">
    <location>
        <begin position="1"/>
        <end position="18"/>
    </location>
</feature>
<keyword evidence="2" id="KW-0732">Signal</keyword>